<keyword evidence="2" id="KW-1185">Reference proteome</keyword>
<protein>
    <submittedName>
        <fullName evidence="1">Uncharacterized protein</fullName>
    </submittedName>
</protein>
<reference evidence="1 2" key="1">
    <citation type="submission" date="2021-03" db="EMBL/GenBank/DDBJ databases">
        <title>Genomic Encyclopedia of Type Strains, Phase IV (KMG-IV): sequencing the most valuable type-strain genomes for metagenomic binning, comparative biology and taxonomic classification.</title>
        <authorList>
            <person name="Goeker M."/>
        </authorList>
    </citation>
    <scope>NUCLEOTIDE SEQUENCE [LARGE SCALE GENOMIC DNA]</scope>
    <source>
        <strain evidence="1 2">DSM 26048</strain>
    </source>
</reference>
<accession>A0ABS4IPS4</accession>
<dbReference type="Proteomes" id="UP001519287">
    <property type="component" value="Unassembled WGS sequence"/>
</dbReference>
<comment type="caution">
    <text evidence="1">The sequence shown here is derived from an EMBL/GenBank/DDBJ whole genome shotgun (WGS) entry which is preliminary data.</text>
</comment>
<dbReference type="Pfam" id="PF24716">
    <property type="entry name" value="WapI"/>
    <property type="match status" value="1"/>
</dbReference>
<evidence type="ECO:0000313" key="1">
    <source>
        <dbReference type="EMBL" id="MBP1989569.1"/>
    </source>
</evidence>
<organism evidence="1 2">
    <name type="scientific">Paenibacillus eucommiae</name>
    <dbReference type="NCBI Taxonomy" id="1355755"/>
    <lineage>
        <taxon>Bacteria</taxon>
        <taxon>Bacillati</taxon>
        <taxon>Bacillota</taxon>
        <taxon>Bacilli</taxon>
        <taxon>Bacillales</taxon>
        <taxon>Paenibacillaceae</taxon>
        <taxon>Paenibacillus</taxon>
    </lineage>
</organism>
<name>A0ABS4IPS4_9BACL</name>
<dbReference type="InterPro" id="IPR056510">
    <property type="entry name" value="WapI"/>
</dbReference>
<gene>
    <name evidence="1" type="ORF">J2Z66_001167</name>
</gene>
<dbReference type="RefSeq" id="WP_209970405.1">
    <property type="nucleotide sequence ID" value="NZ_JAGGLB010000003.1"/>
</dbReference>
<sequence>MAKLVDTSGKISLVLSFHQRSKLITEYEDDINNWIPIDFEVNVFEESYKIYPEVNPSLNLFEINLMFSKLKSSIREMQLTNKFKKVEISTYEFYYELEFVDLTEDDWISCTVWTFEASRTNGNIYDVQRGFRFIVTITSLRDFVNKLEEELNLVLQNPRQKELN</sequence>
<proteinExistence type="predicted"/>
<evidence type="ECO:0000313" key="2">
    <source>
        <dbReference type="Proteomes" id="UP001519287"/>
    </source>
</evidence>
<dbReference type="EMBL" id="JAGGLB010000003">
    <property type="protein sequence ID" value="MBP1989569.1"/>
    <property type="molecule type" value="Genomic_DNA"/>
</dbReference>